<protein>
    <recommendedName>
        <fullName evidence="6">2-dehydropantoate 2-reductase</fullName>
    </recommendedName>
</protein>
<dbReference type="VEuPathDB" id="CryptoDB:Vbra_12688"/>
<dbReference type="PANTHER" id="PTHR21708">
    <property type="entry name" value="PROBABLE 2-DEHYDROPANTOATE 2-REDUCTASE"/>
    <property type="match status" value="1"/>
</dbReference>
<dbReference type="Pfam" id="PF02558">
    <property type="entry name" value="ApbA"/>
    <property type="match status" value="1"/>
</dbReference>
<name>A0A0G4ERB4_VITBC</name>
<dbReference type="STRING" id="1169540.A0A0G4ERB4"/>
<dbReference type="InterPro" id="IPR051402">
    <property type="entry name" value="KPR-Related"/>
</dbReference>
<dbReference type="InParanoid" id="A0A0G4ERB4"/>
<feature type="region of interest" description="Disordered" evidence="1">
    <location>
        <begin position="16"/>
        <end position="46"/>
    </location>
</feature>
<dbReference type="InterPro" id="IPR013332">
    <property type="entry name" value="KPR_N"/>
</dbReference>
<dbReference type="OrthoDB" id="3609at2759"/>
<evidence type="ECO:0000259" key="3">
    <source>
        <dbReference type="Pfam" id="PF08546"/>
    </source>
</evidence>
<dbReference type="GO" id="GO:0005737">
    <property type="term" value="C:cytoplasm"/>
    <property type="evidence" value="ECO:0007669"/>
    <property type="project" value="TreeGrafter"/>
</dbReference>
<dbReference type="InterPro" id="IPR008927">
    <property type="entry name" value="6-PGluconate_DH-like_C_sf"/>
</dbReference>
<feature type="region of interest" description="Disordered" evidence="1">
    <location>
        <begin position="502"/>
        <end position="557"/>
    </location>
</feature>
<feature type="domain" description="Ketopantoate reductase C-terminal" evidence="3">
    <location>
        <begin position="297"/>
        <end position="415"/>
    </location>
</feature>
<dbReference type="EMBL" id="CDMY01000289">
    <property type="protein sequence ID" value="CEL99821.1"/>
    <property type="molecule type" value="Genomic_DNA"/>
</dbReference>
<evidence type="ECO:0008006" key="6">
    <source>
        <dbReference type="Google" id="ProtNLM"/>
    </source>
</evidence>
<evidence type="ECO:0000256" key="1">
    <source>
        <dbReference type="SAM" id="MobiDB-lite"/>
    </source>
</evidence>
<feature type="compositionally biased region" description="Polar residues" evidence="1">
    <location>
        <begin position="427"/>
        <end position="436"/>
    </location>
</feature>
<reference evidence="4 5" key="1">
    <citation type="submission" date="2014-11" db="EMBL/GenBank/DDBJ databases">
        <authorList>
            <person name="Zhu J."/>
            <person name="Qi W."/>
            <person name="Song R."/>
        </authorList>
    </citation>
    <scope>NUCLEOTIDE SEQUENCE [LARGE SCALE GENOMIC DNA]</scope>
</reference>
<organism evidence="4 5">
    <name type="scientific">Vitrella brassicaformis (strain CCMP3155)</name>
    <dbReference type="NCBI Taxonomy" id="1169540"/>
    <lineage>
        <taxon>Eukaryota</taxon>
        <taxon>Sar</taxon>
        <taxon>Alveolata</taxon>
        <taxon>Colpodellida</taxon>
        <taxon>Vitrellaceae</taxon>
        <taxon>Vitrella</taxon>
    </lineage>
</organism>
<evidence type="ECO:0000259" key="2">
    <source>
        <dbReference type="Pfam" id="PF02558"/>
    </source>
</evidence>
<evidence type="ECO:0000313" key="5">
    <source>
        <dbReference type="Proteomes" id="UP000041254"/>
    </source>
</evidence>
<proteinExistence type="predicted"/>
<feature type="compositionally biased region" description="Polar residues" evidence="1">
    <location>
        <begin position="460"/>
        <end position="474"/>
    </location>
</feature>
<dbReference type="InterPro" id="IPR013328">
    <property type="entry name" value="6PGD_dom2"/>
</dbReference>
<keyword evidence="5" id="KW-1185">Reference proteome</keyword>
<accession>A0A0G4ERB4</accession>
<dbReference type="InterPro" id="IPR013752">
    <property type="entry name" value="KPA_reductase"/>
</dbReference>
<dbReference type="Gene3D" id="3.40.50.720">
    <property type="entry name" value="NAD(P)-binding Rossmann-like Domain"/>
    <property type="match status" value="1"/>
</dbReference>
<feature type="compositionally biased region" description="Low complexity" evidence="1">
    <location>
        <begin position="17"/>
        <end position="42"/>
    </location>
</feature>
<feature type="compositionally biased region" description="Basic and acidic residues" evidence="1">
    <location>
        <begin position="523"/>
        <end position="535"/>
    </location>
</feature>
<dbReference type="FunFam" id="1.10.1040.10:FF:000017">
    <property type="entry name" value="2-dehydropantoate 2-reductase"/>
    <property type="match status" value="1"/>
</dbReference>
<feature type="domain" description="Ketopantoate reductase N-terminal" evidence="2">
    <location>
        <begin position="60"/>
        <end position="177"/>
    </location>
</feature>
<feature type="region of interest" description="Disordered" evidence="1">
    <location>
        <begin position="427"/>
        <end position="480"/>
    </location>
</feature>
<dbReference type="Proteomes" id="UP000041254">
    <property type="component" value="Unassembled WGS sequence"/>
</dbReference>
<dbReference type="AlphaFoldDB" id="A0A0G4ERB4"/>
<dbReference type="Pfam" id="PF08546">
    <property type="entry name" value="ApbA_C"/>
    <property type="match status" value="1"/>
</dbReference>
<dbReference type="PANTHER" id="PTHR21708:SF45">
    <property type="entry name" value="2-DEHYDROPANTOATE 2-REDUCTASE"/>
    <property type="match status" value="1"/>
</dbReference>
<gene>
    <name evidence="4" type="ORF">Vbra_12688</name>
</gene>
<dbReference type="InterPro" id="IPR036291">
    <property type="entry name" value="NAD(P)-bd_dom_sf"/>
</dbReference>
<dbReference type="SUPFAM" id="SSF51735">
    <property type="entry name" value="NAD(P)-binding Rossmann-fold domains"/>
    <property type="match status" value="1"/>
</dbReference>
<dbReference type="Gene3D" id="1.10.1040.10">
    <property type="entry name" value="N-(1-d-carboxylethyl)-l-norvaline Dehydrogenase, domain 2"/>
    <property type="match status" value="1"/>
</dbReference>
<dbReference type="SUPFAM" id="SSF48179">
    <property type="entry name" value="6-phosphogluconate dehydrogenase C-terminal domain-like"/>
    <property type="match status" value="1"/>
</dbReference>
<sequence length="557" mass="59553">MASAHRPQHPAIAVKIPLPSAHSSPSLPSSTTASPSPSMHTSFVPGSSVRGPLAKDCIRVGVVGGGSVGLVFAAYLNDHPNVKMTILSRREKVQQLKEYGGEVACDGRVWQLGGACEDNSKTHPLTIMPLDDPNIGADGPQDLLLICVKAQYVRECLHHLEEVIGPDTVVVAAQNGIPFWLMHRGGDFLDGRIDEVPACDPDGRISAVLLPHVLGAVLQMAVAIDEPQHTNTDTHTHMDHQQTTAGCPDPERVRVHGTTYKIVLGEPDNTMSERLMSVGSLMQSVGLPVELTTRLRVSVWKKVLANVTMNPITSLTQRTIPDLCAENETRTIIQDIMHEVACVCNKNGTDLGRDPVGDTMKLLANCYPNHKPSMRQDLDTGKRLEVDPIVTAVVQIAQCLQVPTPKLNFLHALISSRDRAIALQHSPICTNTNRQPSPAPTISEGEGGGDSPAAGLCRGQSESGKTAASTSSGEADNGKEELEMDIANVTSSVSSIDLGTSHHVYPDYFSASPLPSRSVSPRMSEEDSDSPRGWEDEGGGGDGDGGRHELTMSVLVD</sequence>
<evidence type="ECO:0000313" key="4">
    <source>
        <dbReference type="EMBL" id="CEL99821.1"/>
    </source>
</evidence>